<reference evidence="1 2" key="1">
    <citation type="submission" date="2013-02" db="EMBL/GenBank/DDBJ databases">
        <title>The Genome Sequence of Enterococcus faecium VRE_84.</title>
        <authorList>
            <consortium name="The Broad Institute Genome Sequencing Platform"/>
            <consortium name="The Broad Institute Genome Sequencing Center for Infectious Disease"/>
            <person name="Earl A.M."/>
            <person name="Gilmore M.S."/>
            <person name="Lebreton F."/>
            <person name="Hammerum A.M."/>
            <person name="Jensen L.B."/>
            <person name="Guardabassi L."/>
            <person name="Walker B."/>
            <person name="Young S.K."/>
            <person name="Zeng Q."/>
            <person name="Gargeya S."/>
            <person name="Fitzgerald M."/>
            <person name="Haas B."/>
            <person name="Abouelleil A."/>
            <person name="Alvarado L."/>
            <person name="Arachchi H.M."/>
            <person name="Berlin A.M."/>
            <person name="Chapman S.B."/>
            <person name="Dewar J."/>
            <person name="Goldberg J."/>
            <person name="Griggs A."/>
            <person name="Gujja S."/>
            <person name="Hansen M."/>
            <person name="Howarth C."/>
            <person name="Imamovic A."/>
            <person name="Larimer J."/>
            <person name="McCowan C."/>
            <person name="Murphy C."/>
            <person name="Neiman D."/>
            <person name="Pearson M."/>
            <person name="Priest M."/>
            <person name="Roberts A."/>
            <person name="Saif S."/>
            <person name="Shea T."/>
            <person name="Sisk P."/>
            <person name="Sykes S."/>
            <person name="Wortman J."/>
            <person name="Nusbaum C."/>
            <person name="Birren B."/>
        </authorList>
    </citation>
    <scope>NUCLEOTIDE SEQUENCE [LARGE SCALE GENOMIC DNA]</scope>
    <source>
        <strain evidence="1 2">VRE 84</strain>
    </source>
</reference>
<comment type="caution">
    <text evidence="1">The sequence shown here is derived from an EMBL/GenBank/DDBJ whole genome shotgun (WGS) entry which is preliminary data.</text>
</comment>
<evidence type="ECO:0000313" key="1">
    <source>
        <dbReference type="EMBL" id="EOG26352.1"/>
    </source>
</evidence>
<dbReference type="GeneID" id="66455807"/>
<gene>
    <name evidence="1" type="ORF">SMG_01371</name>
</gene>
<dbReference type="Gene3D" id="1.10.8.730">
    <property type="match status" value="1"/>
</dbReference>
<dbReference type="RefSeq" id="WP_002320766.1">
    <property type="nucleotide sequence ID" value="NZ_KB948130.1"/>
</dbReference>
<organism evidence="1 2">
    <name type="scientific">Enterococcus faecium EnGen0180</name>
    <dbReference type="NCBI Taxonomy" id="1157475"/>
    <lineage>
        <taxon>Bacteria</taxon>
        <taxon>Bacillati</taxon>
        <taxon>Bacillota</taxon>
        <taxon>Bacilli</taxon>
        <taxon>Lactobacillales</taxon>
        <taxon>Enterococcaceae</taxon>
        <taxon>Enterococcus</taxon>
    </lineage>
</organism>
<name>A0A829EVQ9_ENTFC</name>
<proteinExistence type="predicted"/>
<dbReference type="Proteomes" id="UP000013834">
    <property type="component" value="Unassembled WGS sequence"/>
</dbReference>
<dbReference type="EMBL" id="AIVF01000026">
    <property type="protein sequence ID" value="EOG26352.1"/>
    <property type="molecule type" value="Genomic_DNA"/>
</dbReference>
<protein>
    <submittedName>
        <fullName evidence="1">Uncharacterized protein</fullName>
    </submittedName>
</protein>
<dbReference type="AlphaFoldDB" id="A0A829EVQ9"/>
<evidence type="ECO:0000313" key="2">
    <source>
        <dbReference type="Proteomes" id="UP000013834"/>
    </source>
</evidence>
<sequence length="656" mass="74570">MEIMGRSQLLNFKKKRKTKKEQKTRNSKVVNNTFVSDLTSLVGYQFTPSYIRTGKRWGTIVKLVNTYGMNRNYGFGWMVKAIPEVRVEGVKAYLIEADKPVSQKDQQEIMHENVGGSTNSYENNLEGKNSDAEISKTVMRIMDLNTASLLDSMANKIIDWKLEILLVSDSPNKISEQLIKLQRLYDEKMYGLKLMSYGGDQRDLFDRLLSEPIGNVYEYTSMSSDFAGNDHAIRKGLDDANGWAIGTMSTSYASGVAFMALDDSFTSKVLVASHKNATIKGYDEKISASSLWGQLIANNAMANHKRTFHIVLNKFDYFGDPTGRTFVAKPSLNSVIEKVNLAEEGLNSLELFGNQKDIGDLYRRNLDKLTQIFYLLAGRTLDSATRVLLKKELGNFYISQKLWDINYEERSKLLVNSSDTMPVLGDFISYLTNAETKAKKSGTEKEVDRIIVLKDTLRTALDSFSRMFNQRTTLKEIGKSDKLQFYYNLGDLRAETNVMEAQFLNTFDFITSQAKKDDIVMIHGFDKLSIETVGLIKKRLTMLEEDGIRLAFLFDTIGSGEDNEYKEDIETADIFNTDGKIYQSFESDFNYTIIGKMTSGELMKYEKKVAPARKGEDDQKLSVDLRQYLTTGRSNKFQIRRPVDLTNNFVIGEFIL</sequence>
<accession>A0A829EVQ9</accession>